<keyword evidence="1 5" id="KW-0808">Transferase</keyword>
<dbReference type="GO" id="GO:0005783">
    <property type="term" value="C:endoplasmic reticulum"/>
    <property type="evidence" value="ECO:0007669"/>
    <property type="project" value="TreeGrafter"/>
</dbReference>
<dbReference type="EMBL" id="ML976991">
    <property type="protein sequence ID" value="KAF1956463.1"/>
    <property type="molecule type" value="Genomic_DNA"/>
</dbReference>
<evidence type="ECO:0000259" key="4">
    <source>
        <dbReference type="Pfam" id="PF08241"/>
    </source>
</evidence>
<organism evidence="5 6">
    <name type="scientific">Byssothecium circinans</name>
    <dbReference type="NCBI Taxonomy" id="147558"/>
    <lineage>
        <taxon>Eukaryota</taxon>
        <taxon>Fungi</taxon>
        <taxon>Dikarya</taxon>
        <taxon>Ascomycota</taxon>
        <taxon>Pezizomycotina</taxon>
        <taxon>Dothideomycetes</taxon>
        <taxon>Pleosporomycetidae</taxon>
        <taxon>Pleosporales</taxon>
        <taxon>Massarineae</taxon>
        <taxon>Massarinaceae</taxon>
        <taxon>Byssothecium</taxon>
    </lineage>
</organism>
<evidence type="ECO:0000256" key="1">
    <source>
        <dbReference type="ARBA" id="ARBA00022679"/>
    </source>
</evidence>
<accession>A0A6A5TU38</accession>
<evidence type="ECO:0000313" key="5">
    <source>
        <dbReference type="EMBL" id="KAF1956463.1"/>
    </source>
</evidence>
<proteinExistence type="inferred from homology"/>
<evidence type="ECO:0000256" key="2">
    <source>
        <dbReference type="ARBA" id="ARBA00038188"/>
    </source>
</evidence>
<feature type="signal peptide" evidence="3">
    <location>
        <begin position="1"/>
        <end position="34"/>
    </location>
</feature>
<dbReference type="Proteomes" id="UP000800035">
    <property type="component" value="Unassembled WGS sequence"/>
</dbReference>
<dbReference type="CDD" id="cd02440">
    <property type="entry name" value="AdoMet_MTases"/>
    <property type="match status" value="1"/>
</dbReference>
<feature type="domain" description="Methyltransferase type 11" evidence="4">
    <location>
        <begin position="102"/>
        <end position="200"/>
    </location>
</feature>
<keyword evidence="6" id="KW-1185">Reference proteome</keyword>
<sequence>MPPTSTPKARSFRRRYVGGFLVLLASILVGFIASGDGPDPSVEAYFGSLESRLGYWLLLGNTRHCGLYAKGQLSPFPISTAQRAMEEKIYTGLGLKPGARVLDAGAGSGYVAMTMAKHGLNVQAIDITPHHLADARKNVQKYGLQDKISVDYGNYHDLSAFPDASFDGIYTMEAFVHADDPIKVLNNFKRLLKPGGVLVLHEAGVKHNSERLQNLLRLSHCPNTLQEGGYEELLQKTGFKDMTLEDLTEEVLPMWRLFGILGYVPYQIFKLLGIQDRFINVMAGVEVWLNWGDQRYISVRAVKPY</sequence>
<dbReference type="GO" id="GO:0032259">
    <property type="term" value="P:methylation"/>
    <property type="evidence" value="ECO:0007669"/>
    <property type="project" value="UniProtKB-KW"/>
</dbReference>
<keyword evidence="3" id="KW-0732">Signal</keyword>
<dbReference type="InterPro" id="IPR029063">
    <property type="entry name" value="SAM-dependent_MTases_sf"/>
</dbReference>
<dbReference type="PANTHER" id="PTHR44068">
    <property type="entry name" value="ZGC:194242"/>
    <property type="match status" value="1"/>
</dbReference>
<dbReference type="GO" id="GO:0003838">
    <property type="term" value="F:sterol 24-C-methyltransferase activity"/>
    <property type="evidence" value="ECO:0007669"/>
    <property type="project" value="TreeGrafter"/>
</dbReference>
<dbReference type="PANTHER" id="PTHR44068:SF1">
    <property type="entry name" value="HYPOTHETICAL LOC100005854"/>
    <property type="match status" value="1"/>
</dbReference>
<protein>
    <submittedName>
        <fullName evidence="5">S-adenosyl-L-methionine-dependent methyltransferase</fullName>
    </submittedName>
</protein>
<dbReference type="AlphaFoldDB" id="A0A6A5TU38"/>
<reference evidence="5" key="1">
    <citation type="journal article" date="2020" name="Stud. Mycol.">
        <title>101 Dothideomycetes genomes: a test case for predicting lifestyles and emergence of pathogens.</title>
        <authorList>
            <person name="Haridas S."/>
            <person name="Albert R."/>
            <person name="Binder M."/>
            <person name="Bloem J."/>
            <person name="Labutti K."/>
            <person name="Salamov A."/>
            <person name="Andreopoulos B."/>
            <person name="Baker S."/>
            <person name="Barry K."/>
            <person name="Bills G."/>
            <person name="Bluhm B."/>
            <person name="Cannon C."/>
            <person name="Castanera R."/>
            <person name="Culley D."/>
            <person name="Daum C."/>
            <person name="Ezra D."/>
            <person name="Gonzalez J."/>
            <person name="Henrissat B."/>
            <person name="Kuo A."/>
            <person name="Liang C."/>
            <person name="Lipzen A."/>
            <person name="Lutzoni F."/>
            <person name="Magnuson J."/>
            <person name="Mondo S."/>
            <person name="Nolan M."/>
            <person name="Ohm R."/>
            <person name="Pangilinan J."/>
            <person name="Park H.-J."/>
            <person name="Ramirez L."/>
            <person name="Alfaro M."/>
            <person name="Sun H."/>
            <person name="Tritt A."/>
            <person name="Yoshinaga Y."/>
            <person name="Zwiers L.-H."/>
            <person name="Turgeon B."/>
            <person name="Goodwin S."/>
            <person name="Spatafora J."/>
            <person name="Crous P."/>
            <person name="Grigoriev I."/>
        </authorList>
    </citation>
    <scope>NUCLEOTIDE SEQUENCE</scope>
    <source>
        <strain evidence="5">CBS 675.92</strain>
    </source>
</reference>
<dbReference type="OrthoDB" id="540004at2759"/>
<feature type="chain" id="PRO_5025346095" evidence="3">
    <location>
        <begin position="35"/>
        <end position="305"/>
    </location>
</feature>
<evidence type="ECO:0000256" key="3">
    <source>
        <dbReference type="SAM" id="SignalP"/>
    </source>
</evidence>
<name>A0A6A5TU38_9PLEO</name>
<keyword evidence="5" id="KW-0489">Methyltransferase</keyword>
<comment type="similarity">
    <text evidence="2">Belongs to the class I-like SAM-binding methyltransferase superfamily. Erg6/SMT family.</text>
</comment>
<dbReference type="InterPro" id="IPR050447">
    <property type="entry name" value="Erg6_SMT_methyltransf"/>
</dbReference>
<dbReference type="Pfam" id="PF08241">
    <property type="entry name" value="Methyltransf_11"/>
    <property type="match status" value="1"/>
</dbReference>
<dbReference type="GO" id="GO:0006696">
    <property type="term" value="P:ergosterol biosynthetic process"/>
    <property type="evidence" value="ECO:0007669"/>
    <property type="project" value="TreeGrafter"/>
</dbReference>
<dbReference type="SUPFAM" id="SSF53335">
    <property type="entry name" value="S-adenosyl-L-methionine-dependent methyltransferases"/>
    <property type="match status" value="1"/>
</dbReference>
<evidence type="ECO:0000313" key="6">
    <source>
        <dbReference type="Proteomes" id="UP000800035"/>
    </source>
</evidence>
<gene>
    <name evidence="5" type="ORF">CC80DRAFT_412592</name>
</gene>
<dbReference type="Gene3D" id="3.40.50.150">
    <property type="entry name" value="Vaccinia Virus protein VP39"/>
    <property type="match status" value="1"/>
</dbReference>
<dbReference type="InterPro" id="IPR013216">
    <property type="entry name" value="Methyltransf_11"/>
</dbReference>